<dbReference type="Pfam" id="PF01321">
    <property type="entry name" value="Creatinase_N"/>
    <property type="match status" value="1"/>
</dbReference>
<dbReference type="InterPro" id="IPR000587">
    <property type="entry name" value="Creatinase_N"/>
</dbReference>
<dbReference type="EMBL" id="FUHU01000046">
    <property type="protein sequence ID" value="SJM69115.1"/>
    <property type="molecule type" value="Genomic_DNA"/>
</dbReference>
<dbReference type="OrthoDB" id="9806388at2"/>
<dbReference type="Proteomes" id="UP000195787">
    <property type="component" value="Unassembled WGS sequence"/>
</dbReference>
<evidence type="ECO:0000256" key="1">
    <source>
        <dbReference type="ARBA" id="ARBA00022723"/>
    </source>
</evidence>
<dbReference type="InterPro" id="IPR001131">
    <property type="entry name" value="Peptidase_M24B_aminopep-P_CS"/>
</dbReference>
<sequence length="367" mass="39302">MSESVFLERIERVADALTRSGADAMIVTPSTDFAYLTGARPSLRERLIALGITADGRVRAVAPVFELDAMQPVIDIGIDVIAWSDGDDPAAMLIEGLGLGSRQRVAIGADVPMRFTLEFNRHSDIAWVPADEVLVPLRVRKSSTELALLRGAASAVDETYRRFLATTEFRGRTELAVQDDLREYLQATGHDLSGSFSIVAAGSNAAMPHHSPGARVLEEGMGVLTDFGGPREGYCSDMTRTWSLGPASARLREVHAVVLEANRAGFAAVRPGVTAESIDAVVRGVIERAGFGEYFTHRTGHGIGLDVHEAPYLVAGDTTVLEEGMAFSIEPGIYIPGELGVRIEDIVAVTADGAECLNNADRSLIEV</sequence>
<evidence type="ECO:0000256" key="3">
    <source>
        <dbReference type="RuleBase" id="RU000590"/>
    </source>
</evidence>
<dbReference type="Gene3D" id="3.90.230.10">
    <property type="entry name" value="Creatinase/methionine aminopeptidase superfamily"/>
    <property type="match status" value="1"/>
</dbReference>
<dbReference type="GO" id="GO:0046872">
    <property type="term" value="F:metal ion binding"/>
    <property type="evidence" value="ECO:0007669"/>
    <property type="project" value="UniProtKB-KW"/>
</dbReference>
<gene>
    <name evidence="6" type="ORF">CZ674_13050</name>
</gene>
<comment type="similarity">
    <text evidence="3">Belongs to the peptidase M24B family.</text>
</comment>
<dbReference type="Pfam" id="PF00557">
    <property type="entry name" value="Peptidase_M24"/>
    <property type="match status" value="1"/>
</dbReference>
<dbReference type="SUPFAM" id="SSF53092">
    <property type="entry name" value="Creatinase/prolidase N-terminal domain"/>
    <property type="match status" value="1"/>
</dbReference>
<dbReference type="GeneID" id="303174138"/>
<dbReference type="Gene3D" id="3.40.350.10">
    <property type="entry name" value="Creatinase/prolidase N-terminal domain"/>
    <property type="match status" value="1"/>
</dbReference>
<dbReference type="InterPro" id="IPR000994">
    <property type="entry name" value="Pept_M24"/>
</dbReference>
<evidence type="ECO:0000259" key="5">
    <source>
        <dbReference type="Pfam" id="PF01321"/>
    </source>
</evidence>
<dbReference type="InterPro" id="IPR029149">
    <property type="entry name" value="Creatin/AminoP/Spt16_N"/>
</dbReference>
<keyword evidence="1 3" id="KW-0479">Metal-binding</keyword>
<evidence type="ECO:0000256" key="2">
    <source>
        <dbReference type="ARBA" id="ARBA00022801"/>
    </source>
</evidence>
<dbReference type="PANTHER" id="PTHR46112:SF3">
    <property type="entry name" value="AMINOPEPTIDASE YPDF"/>
    <property type="match status" value="1"/>
</dbReference>
<dbReference type="InterPro" id="IPR036005">
    <property type="entry name" value="Creatinase/aminopeptidase-like"/>
</dbReference>
<dbReference type="RefSeq" id="WP_086992982.1">
    <property type="nucleotide sequence ID" value="NZ_FUHU01000046.1"/>
</dbReference>
<feature type="domain" description="Creatinase N-terminal" evidence="5">
    <location>
        <begin position="9"/>
        <end position="139"/>
    </location>
</feature>
<keyword evidence="7" id="KW-1185">Reference proteome</keyword>
<dbReference type="PROSITE" id="PS00491">
    <property type="entry name" value="PROLINE_PEPTIDASE"/>
    <property type="match status" value="1"/>
</dbReference>
<organism evidence="6 7">
    <name type="scientific">Agrococcus casei LMG 22410</name>
    <dbReference type="NCBI Taxonomy" id="1255656"/>
    <lineage>
        <taxon>Bacteria</taxon>
        <taxon>Bacillati</taxon>
        <taxon>Actinomycetota</taxon>
        <taxon>Actinomycetes</taxon>
        <taxon>Micrococcales</taxon>
        <taxon>Microbacteriaceae</taxon>
        <taxon>Agrococcus</taxon>
    </lineage>
</organism>
<accession>A0A1R4GM11</accession>
<keyword evidence="6" id="KW-0031">Aminopeptidase</keyword>
<keyword evidence="2" id="KW-0378">Hydrolase</keyword>
<dbReference type="CDD" id="cd01092">
    <property type="entry name" value="APP-like"/>
    <property type="match status" value="1"/>
</dbReference>
<dbReference type="PANTHER" id="PTHR46112">
    <property type="entry name" value="AMINOPEPTIDASE"/>
    <property type="match status" value="1"/>
</dbReference>
<evidence type="ECO:0000259" key="4">
    <source>
        <dbReference type="Pfam" id="PF00557"/>
    </source>
</evidence>
<protein>
    <submittedName>
        <fullName evidence="6">Aminopeptidase YpdF (MP-, MA-, MS-, AP-, NP-specific)</fullName>
    </submittedName>
</protein>
<reference evidence="6 7" key="1">
    <citation type="submission" date="2017-02" db="EMBL/GenBank/DDBJ databases">
        <authorList>
            <person name="Peterson S.W."/>
        </authorList>
    </citation>
    <scope>NUCLEOTIDE SEQUENCE [LARGE SCALE GENOMIC DNA]</scope>
    <source>
        <strain evidence="6 7">LMG 22410</strain>
    </source>
</reference>
<proteinExistence type="inferred from homology"/>
<feature type="domain" description="Peptidase M24" evidence="4">
    <location>
        <begin position="148"/>
        <end position="351"/>
    </location>
</feature>
<name>A0A1R4GM11_9MICO</name>
<keyword evidence="6" id="KW-0645">Protease</keyword>
<dbReference type="InterPro" id="IPR050659">
    <property type="entry name" value="Peptidase_M24B"/>
</dbReference>
<dbReference type="SUPFAM" id="SSF55920">
    <property type="entry name" value="Creatinase/aminopeptidase"/>
    <property type="match status" value="1"/>
</dbReference>
<evidence type="ECO:0000313" key="7">
    <source>
        <dbReference type="Proteomes" id="UP000195787"/>
    </source>
</evidence>
<dbReference type="GO" id="GO:0004177">
    <property type="term" value="F:aminopeptidase activity"/>
    <property type="evidence" value="ECO:0007669"/>
    <property type="project" value="UniProtKB-KW"/>
</dbReference>
<evidence type="ECO:0000313" key="6">
    <source>
        <dbReference type="EMBL" id="SJM69115.1"/>
    </source>
</evidence>
<dbReference type="AlphaFoldDB" id="A0A1R4GM11"/>